<evidence type="ECO:0000313" key="1">
    <source>
        <dbReference type="EMBL" id="ETS61261.1"/>
    </source>
</evidence>
<protein>
    <submittedName>
        <fullName evidence="1">Uncharacterized protein</fullName>
    </submittedName>
</protein>
<evidence type="ECO:0000313" key="2">
    <source>
        <dbReference type="Proteomes" id="UP000019462"/>
    </source>
</evidence>
<keyword evidence="2" id="KW-1185">Reference proteome</keyword>
<proteinExistence type="predicted"/>
<dbReference type="HOGENOM" id="CLU_1396890_0_0_1"/>
<dbReference type="AlphaFoldDB" id="W3VKK2"/>
<comment type="caution">
    <text evidence="1">The sequence shown here is derived from an EMBL/GenBank/DDBJ whole genome shotgun (WGS) entry which is preliminary data.</text>
</comment>
<dbReference type="EMBL" id="AWNI01000022">
    <property type="protein sequence ID" value="ETS61261.1"/>
    <property type="molecule type" value="Genomic_DNA"/>
</dbReference>
<organism evidence="1 2">
    <name type="scientific">Moesziomyces aphidis</name>
    <name type="common">Pseudozyma aphidis</name>
    <dbReference type="NCBI Taxonomy" id="84754"/>
    <lineage>
        <taxon>Eukaryota</taxon>
        <taxon>Fungi</taxon>
        <taxon>Dikarya</taxon>
        <taxon>Basidiomycota</taxon>
        <taxon>Ustilaginomycotina</taxon>
        <taxon>Ustilaginomycetes</taxon>
        <taxon>Ustilaginales</taxon>
        <taxon>Ustilaginaceae</taxon>
        <taxon>Moesziomyces</taxon>
    </lineage>
</organism>
<gene>
    <name evidence="1" type="ORF">PaG_05225</name>
</gene>
<sequence length="195" mass="21050">MRTDAKPGQVLEYFGAARVRGSKIGGKPSPVMLVWMERITTAKTGAWRHESWASELADFVNARYTLRRSEPGGKPSQVGAAFEPLSTTQHLAYTDADVNRSLAPSRGREVEAGEYEQRQARRFQHRAWARPGLESALERSQPRCRADGDARALGTIACVGRLGTGPSDTGHGWAALSCDGGGCDHAGVRGERSSA</sequence>
<accession>W3VKK2</accession>
<dbReference type="OrthoDB" id="10438171at2759"/>
<reference evidence="1 2" key="1">
    <citation type="journal article" date="2014" name="Genome Announc.">
        <title>Genome sequence of the basidiomycetous fungus Pseudozyma aphidis DSM70725, an efficient producer of biosurfactant mannosylerythritol lipids.</title>
        <authorList>
            <person name="Lorenz S."/>
            <person name="Guenther M."/>
            <person name="Grumaz C."/>
            <person name="Rupp S."/>
            <person name="Zibek S."/>
            <person name="Sohn K."/>
        </authorList>
    </citation>
    <scope>NUCLEOTIDE SEQUENCE [LARGE SCALE GENOMIC DNA]</scope>
    <source>
        <strain evidence="2">ATCC 32657 / CBS 517.83 / DSM 70725 / JCM 10318 / NBRC 10182 / NRRL Y-7954 / St-0401</strain>
    </source>
</reference>
<name>W3VKK2_MOEAP</name>
<dbReference type="Proteomes" id="UP000019462">
    <property type="component" value="Unassembled WGS sequence"/>
</dbReference>